<dbReference type="Gene3D" id="3.40.50.1820">
    <property type="entry name" value="alpha/beta hydrolase"/>
    <property type="match status" value="1"/>
</dbReference>
<evidence type="ECO:0000313" key="2">
    <source>
        <dbReference type="EMBL" id="AQQ69907.1"/>
    </source>
</evidence>
<feature type="signal peptide" evidence="1">
    <location>
        <begin position="1"/>
        <end position="23"/>
    </location>
</feature>
<dbReference type="STRING" id="1851148.SMSP2_00241"/>
<proteinExistence type="predicted"/>
<accession>A0A1Q2MCA8</accession>
<name>A0A1Q2MCA8_9BACT</name>
<reference evidence="3" key="1">
    <citation type="submission" date="2017-02" db="EMBL/GenBank/DDBJ databases">
        <title>Comparative genomics and description of representatives of a novel lineage of planctomycetes thriving in anoxic sediments.</title>
        <authorList>
            <person name="Spring S."/>
            <person name="Bunk B."/>
            <person name="Sproer C."/>
        </authorList>
    </citation>
    <scope>NUCLEOTIDE SEQUENCE [LARGE SCALE GENOMIC DNA]</scope>
    <source>
        <strain evidence="3">SM-Chi-D1</strain>
    </source>
</reference>
<dbReference type="AlphaFoldDB" id="A0A1Q2MCA8"/>
<evidence type="ECO:0000313" key="3">
    <source>
        <dbReference type="Proteomes" id="UP000188181"/>
    </source>
</evidence>
<dbReference type="KEGG" id="pbas:SMSP2_00241"/>
<protein>
    <submittedName>
        <fullName evidence="2">Putative dienelactone hydrolase</fullName>
    </submittedName>
</protein>
<dbReference type="SUPFAM" id="SSF53474">
    <property type="entry name" value="alpha/beta-Hydrolases"/>
    <property type="match status" value="1"/>
</dbReference>
<feature type="chain" id="PRO_5012365683" evidence="1">
    <location>
        <begin position="24"/>
        <end position="365"/>
    </location>
</feature>
<dbReference type="Proteomes" id="UP000188181">
    <property type="component" value="Chromosome"/>
</dbReference>
<organism evidence="2 3">
    <name type="scientific">Limihaloglobus sulfuriphilus</name>
    <dbReference type="NCBI Taxonomy" id="1851148"/>
    <lineage>
        <taxon>Bacteria</taxon>
        <taxon>Pseudomonadati</taxon>
        <taxon>Planctomycetota</taxon>
        <taxon>Phycisphaerae</taxon>
        <taxon>Sedimentisphaerales</taxon>
        <taxon>Sedimentisphaeraceae</taxon>
        <taxon>Limihaloglobus</taxon>
    </lineage>
</organism>
<dbReference type="InterPro" id="IPR025890">
    <property type="entry name" value="Abhydrolase_bac"/>
</dbReference>
<gene>
    <name evidence="2" type="ORF">SMSP2_00241</name>
</gene>
<dbReference type="GO" id="GO:0016787">
    <property type="term" value="F:hydrolase activity"/>
    <property type="evidence" value="ECO:0007669"/>
    <property type="project" value="UniProtKB-KW"/>
</dbReference>
<dbReference type="PANTHER" id="PTHR22946:SF8">
    <property type="entry name" value="ACETYL XYLAN ESTERASE DOMAIN-CONTAINING PROTEIN"/>
    <property type="match status" value="1"/>
</dbReference>
<evidence type="ECO:0000256" key="1">
    <source>
        <dbReference type="SAM" id="SignalP"/>
    </source>
</evidence>
<dbReference type="PANTHER" id="PTHR22946">
    <property type="entry name" value="DIENELACTONE HYDROLASE DOMAIN-CONTAINING PROTEIN-RELATED"/>
    <property type="match status" value="1"/>
</dbReference>
<dbReference type="EMBL" id="CP019646">
    <property type="protein sequence ID" value="AQQ69907.1"/>
    <property type="molecule type" value="Genomic_DNA"/>
</dbReference>
<dbReference type="InterPro" id="IPR050261">
    <property type="entry name" value="FrsA_esterase"/>
</dbReference>
<keyword evidence="3" id="KW-1185">Reference proteome</keyword>
<dbReference type="OrthoDB" id="3668964at2"/>
<dbReference type="Pfam" id="PF12715">
    <property type="entry name" value="Abhydrolase_7"/>
    <property type="match status" value="1"/>
</dbReference>
<sequence length="365" mass="42357" precursor="true">MRLYCKTIINSVLLLCLVFSLQAEENKQLQCAEPTPRDELVKSLMVYYGEGPGREDIVDPDVKIEDEKDMGDHIRQTISYFVEKDERVRAYLLFPETFDRSKEKLPLILCPHPTNLVGKDCVVNNYPEPAKDEQDVYFRQCRQYALDLVRRGFICFAPDRAAYGERRILKGDKKYTEQIDAYKSRLKERWPDWGFTTGKAVWDLQRALDFLVEYDFVDTDRVAIIGHSLGAWDSMLLSCVDDRIKVAAANAGGTIHFDASLWTDLEQRKELLDKPIGLNRMANLMLMAIAPRPFLQLRAINDSYEKGQPNLLEGYRLLVDYYRMAAGQTRRTWHAPVGIYFHCNEHGFDHDARELAYGWLEMHLK</sequence>
<keyword evidence="2" id="KW-0378">Hydrolase</keyword>
<keyword evidence="1" id="KW-0732">Signal</keyword>
<dbReference type="InterPro" id="IPR029058">
    <property type="entry name" value="AB_hydrolase_fold"/>
</dbReference>